<gene>
    <name evidence="1" type="ORF">LSINAPIS_LOCUS806</name>
</gene>
<keyword evidence="2" id="KW-1185">Reference proteome</keyword>
<organism evidence="1 2">
    <name type="scientific">Leptidea sinapis</name>
    <dbReference type="NCBI Taxonomy" id="189913"/>
    <lineage>
        <taxon>Eukaryota</taxon>
        <taxon>Metazoa</taxon>
        <taxon>Ecdysozoa</taxon>
        <taxon>Arthropoda</taxon>
        <taxon>Hexapoda</taxon>
        <taxon>Insecta</taxon>
        <taxon>Pterygota</taxon>
        <taxon>Neoptera</taxon>
        <taxon>Endopterygota</taxon>
        <taxon>Lepidoptera</taxon>
        <taxon>Glossata</taxon>
        <taxon>Ditrysia</taxon>
        <taxon>Papilionoidea</taxon>
        <taxon>Pieridae</taxon>
        <taxon>Dismorphiinae</taxon>
        <taxon>Leptidea</taxon>
    </lineage>
</organism>
<dbReference type="EMBL" id="FZQP02000077">
    <property type="protein sequence ID" value="VVC87112.1"/>
    <property type="molecule type" value="Genomic_DNA"/>
</dbReference>
<evidence type="ECO:0000313" key="1">
    <source>
        <dbReference type="EMBL" id="VVC87112.1"/>
    </source>
</evidence>
<name>A0A5E4PMU1_9NEOP</name>
<accession>A0A5E4PMU1</accession>
<dbReference type="AlphaFoldDB" id="A0A5E4PMU1"/>
<sequence>MKYRARKIMAMFPPMDSESSEDEEAEVIIHRKLIAKILHTVAFGPQSVNLNVDLSEVVPDYSADFTDDKTPFD</sequence>
<feature type="non-terminal residue" evidence="1">
    <location>
        <position position="73"/>
    </location>
</feature>
<dbReference type="Proteomes" id="UP000324832">
    <property type="component" value="Unassembled WGS sequence"/>
</dbReference>
<reference evidence="1 2" key="1">
    <citation type="submission" date="2017-07" db="EMBL/GenBank/DDBJ databases">
        <authorList>
            <person name="Talla V."/>
            <person name="Backstrom N."/>
        </authorList>
    </citation>
    <scope>NUCLEOTIDE SEQUENCE [LARGE SCALE GENOMIC DNA]</scope>
</reference>
<proteinExistence type="predicted"/>
<protein>
    <submittedName>
        <fullName evidence="1">Uncharacterized protein</fullName>
    </submittedName>
</protein>
<evidence type="ECO:0000313" key="2">
    <source>
        <dbReference type="Proteomes" id="UP000324832"/>
    </source>
</evidence>